<dbReference type="GO" id="GO:0005886">
    <property type="term" value="C:plasma membrane"/>
    <property type="evidence" value="ECO:0007669"/>
    <property type="project" value="UniProtKB-SubCell"/>
</dbReference>
<evidence type="ECO:0000256" key="1">
    <source>
        <dbReference type="ARBA" id="ARBA00004651"/>
    </source>
</evidence>
<dbReference type="GO" id="GO:0022857">
    <property type="term" value="F:transmembrane transporter activity"/>
    <property type="evidence" value="ECO:0007669"/>
    <property type="project" value="InterPro"/>
</dbReference>
<dbReference type="InterPro" id="IPR020846">
    <property type="entry name" value="MFS_dom"/>
</dbReference>
<dbReference type="OrthoDB" id="10262656at2759"/>
<feature type="transmembrane region" description="Helical" evidence="7">
    <location>
        <begin position="85"/>
        <end position="107"/>
    </location>
</feature>
<dbReference type="AlphaFoldDB" id="A0A0D8X659"/>
<reference evidence="10" key="2">
    <citation type="journal article" date="2016" name="Sci. Rep.">
        <title>Dictyocaulus viviparus genome, variome and transcriptome elucidate lungworm biology and support future intervention.</title>
        <authorList>
            <person name="McNulty S.N."/>
            <person name="Strube C."/>
            <person name="Rosa B.A."/>
            <person name="Martin J.C."/>
            <person name="Tyagi R."/>
            <person name="Choi Y.J."/>
            <person name="Wang Q."/>
            <person name="Hallsworth Pepin K."/>
            <person name="Zhang X."/>
            <person name="Ozersky P."/>
            <person name="Wilson R.K."/>
            <person name="Sternberg P.W."/>
            <person name="Gasser R.B."/>
            <person name="Mitreva M."/>
        </authorList>
    </citation>
    <scope>NUCLEOTIDE SEQUENCE [LARGE SCALE GENOMIC DNA]</scope>
    <source>
        <strain evidence="10">HannoverDv2000</strain>
    </source>
</reference>
<dbReference type="EMBL" id="KN718418">
    <property type="protein sequence ID" value="KJH40025.1"/>
    <property type="molecule type" value="Genomic_DNA"/>
</dbReference>
<evidence type="ECO:0000313" key="10">
    <source>
        <dbReference type="Proteomes" id="UP000053766"/>
    </source>
</evidence>
<feature type="domain" description="Major facilitator superfamily (MFS) profile" evidence="8">
    <location>
        <begin position="1"/>
        <end position="181"/>
    </location>
</feature>
<evidence type="ECO:0000256" key="5">
    <source>
        <dbReference type="ARBA" id="ARBA00022989"/>
    </source>
</evidence>
<keyword evidence="5 7" id="KW-1133">Transmembrane helix</keyword>
<evidence type="ECO:0000259" key="8">
    <source>
        <dbReference type="PROSITE" id="PS50850"/>
    </source>
</evidence>
<dbReference type="InterPro" id="IPR036259">
    <property type="entry name" value="MFS_trans_sf"/>
</dbReference>
<reference evidence="9 10" key="1">
    <citation type="submission" date="2013-11" db="EMBL/GenBank/DDBJ databases">
        <title>Draft genome of the bovine lungworm Dictyocaulus viviparus.</title>
        <authorList>
            <person name="Mitreva M."/>
        </authorList>
    </citation>
    <scope>NUCLEOTIDE SEQUENCE [LARGE SCALE GENOMIC DNA]</scope>
    <source>
        <strain evidence="9 10">HannoverDv2000</strain>
    </source>
</reference>
<protein>
    <recommendedName>
        <fullName evidence="8">Major facilitator superfamily (MFS) profile domain-containing protein</fullName>
    </recommendedName>
</protein>
<feature type="transmembrane region" description="Helical" evidence="7">
    <location>
        <begin position="119"/>
        <end position="140"/>
    </location>
</feature>
<dbReference type="PROSITE" id="PS50850">
    <property type="entry name" value="MFS"/>
    <property type="match status" value="1"/>
</dbReference>
<keyword evidence="3" id="KW-1003">Cell membrane</keyword>
<evidence type="ECO:0000256" key="3">
    <source>
        <dbReference type="ARBA" id="ARBA00022475"/>
    </source>
</evidence>
<gene>
    <name evidence="9" type="ORF">DICVIV_14062</name>
</gene>
<dbReference type="PANTHER" id="PTHR43045:SF7">
    <property type="entry name" value="MAJOR FACILITATOR SUPERFAMILY TRANSPORTER"/>
    <property type="match status" value="1"/>
</dbReference>
<evidence type="ECO:0000256" key="7">
    <source>
        <dbReference type="SAM" id="Phobius"/>
    </source>
</evidence>
<dbReference type="PANTHER" id="PTHR43045">
    <property type="entry name" value="SHIKIMATE TRANSPORTER"/>
    <property type="match status" value="1"/>
</dbReference>
<keyword evidence="6 7" id="KW-0472">Membrane</keyword>
<dbReference type="Proteomes" id="UP000053766">
    <property type="component" value="Unassembled WGS sequence"/>
</dbReference>
<keyword evidence="10" id="KW-1185">Reference proteome</keyword>
<keyword evidence="2" id="KW-0813">Transport</keyword>
<name>A0A0D8X659_DICVI</name>
<dbReference type="STRING" id="29172.A0A0D8X659"/>
<evidence type="ECO:0000256" key="6">
    <source>
        <dbReference type="ARBA" id="ARBA00023136"/>
    </source>
</evidence>
<feature type="transmembrane region" description="Helical" evidence="7">
    <location>
        <begin position="20"/>
        <end position="39"/>
    </location>
</feature>
<dbReference type="InterPro" id="IPR005828">
    <property type="entry name" value="MFS_sugar_transport-like"/>
</dbReference>
<dbReference type="Pfam" id="PF00083">
    <property type="entry name" value="Sugar_tr"/>
    <property type="match status" value="1"/>
</dbReference>
<dbReference type="Gene3D" id="1.20.1250.20">
    <property type="entry name" value="MFS general substrate transporter like domains"/>
    <property type="match status" value="1"/>
</dbReference>
<sequence length="181" mass="20094">MRPTGAAIFGHIGDKYGKRVELLLSIVLMTLSTLLIAFVPGYQNIGILASILVICLRLLQGISLGGKAGNAPFLIEHAPKDKKEFFGSIEVLSAILGSILSLIAVLICKKVSDLESSEWRLPFIFSLVMGLICIYTRYILDESPEYKKQKNPPQLPLKEMLNSYKKPFLISCAYINNKCLF</sequence>
<evidence type="ECO:0000313" key="9">
    <source>
        <dbReference type="EMBL" id="KJH40025.1"/>
    </source>
</evidence>
<comment type="subcellular location">
    <subcellularLocation>
        <location evidence="1">Cell membrane</location>
        <topology evidence="1">Multi-pass membrane protein</topology>
    </subcellularLocation>
</comment>
<proteinExistence type="predicted"/>
<evidence type="ECO:0000256" key="2">
    <source>
        <dbReference type="ARBA" id="ARBA00022448"/>
    </source>
</evidence>
<organism evidence="9 10">
    <name type="scientific">Dictyocaulus viviparus</name>
    <name type="common">Bovine lungworm</name>
    <dbReference type="NCBI Taxonomy" id="29172"/>
    <lineage>
        <taxon>Eukaryota</taxon>
        <taxon>Metazoa</taxon>
        <taxon>Ecdysozoa</taxon>
        <taxon>Nematoda</taxon>
        <taxon>Chromadorea</taxon>
        <taxon>Rhabditida</taxon>
        <taxon>Rhabditina</taxon>
        <taxon>Rhabditomorpha</taxon>
        <taxon>Strongyloidea</taxon>
        <taxon>Metastrongylidae</taxon>
        <taxon>Dictyocaulus</taxon>
    </lineage>
</organism>
<accession>A0A0D8X659</accession>
<feature type="transmembrane region" description="Helical" evidence="7">
    <location>
        <begin position="45"/>
        <end position="64"/>
    </location>
</feature>
<keyword evidence="4 7" id="KW-0812">Transmembrane</keyword>
<dbReference type="SUPFAM" id="SSF103473">
    <property type="entry name" value="MFS general substrate transporter"/>
    <property type="match status" value="1"/>
</dbReference>
<evidence type="ECO:0000256" key="4">
    <source>
        <dbReference type="ARBA" id="ARBA00022692"/>
    </source>
</evidence>